<dbReference type="OrthoDB" id="25391at2759"/>
<dbReference type="EMBL" id="JOKQ01000001">
    <property type="protein sequence ID" value="KHN70441.1"/>
    <property type="molecule type" value="Genomic_DNA"/>
</dbReference>
<dbReference type="InterPro" id="IPR007282">
    <property type="entry name" value="NOT2/3/5_C"/>
</dbReference>
<accession>A0A0B2UH92</accession>
<reference evidence="2 3" key="1">
    <citation type="journal article" date="2014" name="MBio">
        <title>The Ordospora colligata genome; evolution of extreme reduction in microsporidia and host-to-parasite horizontal gene transfer.</title>
        <authorList>
            <person name="Pombert J.-F."/>
            <person name="Haag K.L."/>
            <person name="Beidas S."/>
            <person name="Ebert D."/>
            <person name="Keeling P.J."/>
        </authorList>
    </citation>
    <scope>NUCLEOTIDE SEQUENCE [LARGE SCALE GENOMIC DNA]</scope>
    <source>
        <strain evidence="2 3">OC4</strain>
    </source>
</reference>
<dbReference type="GO" id="GO:0030015">
    <property type="term" value="C:CCR4-NOT core complex"/>
    <property type="evidence" value="ECO:0007669"/>
    <property type="project" value="UniProtKB-ARBA"/>
</dbReference>
<feature type="domain" description="NOT2/NOT3/NOT5 C-terminal" evidence="1">
    <location>
        <begin position="42"/>
        <end position="154"/>
    </location>
</feature>
<organism evidence="2 3">
    <name type="scientific">Ordospora colligata OC4</name>
    <dbReference type="NCBI Taxonomy" id="1354746"/>
    <lineage>
        <taxon>Eukaryota</taxon>
        <taxon>Fungi</taxon>
        <taxon>Fungi incertae sedis</taxon>
        <taxon>Microsporidia</taxon>
        <taxon>Ordosporidae</taxon>
        <taxon>Ordospora</taxon>
    </lineage>
</organism>
<dbReference type="VEuPathDB" id="MicrosporidiaDB:M896_010940"/>
<dbReference type="HOGENOM" id="CLU_130565_0_0_1"/>
<keyword evidence="3" id="KW-1185">Reference proteome</keyword>
<proteinExistence type="predicted"/>
<name>A0A0B2UH92_9MICR</name>
<dbReference type="InParanoid" id="A0A0B2UH92"/>
<evidence type="ECO:0000259" key="1">
    <source>
        <dbReference type="Pfam" id="PF04153"/>
    </source>
</evidence>
<dbReference type="AlphaFoldDB" id="A0A0B2UH92"/>
<gene>
    <name evidence="2" type="ORF">M896_010940</name>
</gene>
<evidence type="ECO:0000313" key="3">
    <source>
        <dbReference type="Proteomes" id="UP000031056"/>
    </source>
</evidence>
<dbReference type="InterPro" id="IPR038635">
    <property type="entry name" value="CCR4-NOT_su2/3/5_C_sf"/>
</dbReference>
<dbReference type="Pfam" id="PF04153">
    <property type="entry name" value="NOT2_3_5_C"/>
    <property type="match status" value="1"/>
</dbReference>
<dbReference type="Proteomes" id="UP000031056">
    <property type="component" value="Unassembled WGS sequence"/>
</dbReference>
<dbReference type="GO" id="GO:0006355">
    <property type="term" value="P:regulation of DNA-templated transcription"/>
    <property type="evidence" value="ECO:0007669"/>
    <property type="project" value="InterPro"/>
</dbReference>
<dbReference type="GeneID" id="26260937"/>
<protein>
    <submittedName>
        <fullName evidence="2">General negative regulator of transcription</fullName>
    </submittedName>
</protein>
<evidence type="ECO:0000313" key="2">
    <source>
        <dbReference type="EMBL" id="KHN70441.1"/>
    </source>
</evidence>
<dbReference type="Gene3D" id="2.30.30.1020">
    <property type="entry name" value="CCR4-NOT complex subunit 2/3/5, C-terminal domain"/>
    <property type="match status" value="1"/>
</dbReference>
<dbReference type="RefSeq" id="XP_014564483.1">
    <property type="nucleotide sequence ID" value="XM_014708997.1"/>
</dbReference>
<dbReference type="GO" id="GO:0000289">
    <property type="term" value="P:nuclear-transcribed mRNA poly(A) tail shortening"/>
    <property type="evidence" value="ECO:0007669"/>
    <property type="project" value="UniProtKB-ARBA"/>
</dbReference>
<sequence>MSDIQKRLEQIQQEQSSIGEVSKDKIKEMVANATNRYYSSQQSSKQQSLLSKMLPSCYPKASVEGTFKVNIQDMNMDNLHEETVFYIFYSFPGDELQLKAYNNIIKRKYIFCKIYKCFVFLTTSAVVDHIKRSIVMFDPYTWSKVSVEVSFDEKFIRSLEK</sequence>
<dbReference type="STRING" id="1354746.A0A0B2UH92"/>
<comment type="caution">
    <text evidence="2">The sequence shown here is derived from an EMBL/GenBank/DDBJ whole genome shotgun (WGS) entry which is preliminary data.</text>
</comment>